<comment type="caution">
    <text evidence="1">The sequence shown here is derived from an EMBL/GenBank/DDBJ whole genome shotgun (WGS) entry which is preliminary data.</text>
</comment>
<keyword evidence="2" id="KW-1185">Reference proteome</keyword>
<dbReference type="Proteomes" id="UP001602119">
    <property type="component" value="Unassembled WGS sequence"/>
</dbReference>
<gene>
    <name evidence="1" type="ORF">ACFY05_32465</name>
</gene>
<dbReference type="RefSeq" id="WP_387346069.1">
    <property type="nucleotide sequence ID" value="NZ_JBIAXI010000024.1"/>
</dbReference>
<protein>
    <submittedName>
        <fullName evidence="1">Uncharacterized protein</fullName>
    </submittedName>
</protein>
<sequence>MPELLGALLAVVELELASRVQPAVEPPIGLAEQGKGWSHTIGDEALTMVLLVNRIQRTVYDLELATGGLDEDESRQRIGAAAAVNALLASITLIDAHVQEPDRQRVRHALDRALTFLALSLMELNTMRMTYGDDNDETA</sequence>
<proteinExistence type="predicted"/>
<evidence type="ECO:0000313" key="1">
    <source>
        <dbReference type="EMBL" id="MFF4777582.1"/>
    </source>
</evidence>
<reference evidence="1 2" key="1">
    <citation type="submission" date="2024-10" db="EMBL/GenBank/DDBJ databases">
        <title>The Natural Products Discovery Center: Release of the First 8490 Sequenced Strains for Exploring Actinobacteria Biosynthetic Diversity.</title>
        <authorList>
            <person name="Kalkreuter E."/>
            <person name="Kautsar S.A."/>
            <person name="Yang D."/>
            <person name="Bader C.D."/>
            <person name="Teijaro C.N."/>
            <person name="Fluegel L."/>
            <person name="Davis C.M."/>
            <person name="Simpson J.R."/>
            <person name="Lauterbach L."/>
            <person name="Steele A.D."/>
            <person name="Gui C."/>
            <person name="Meng S."/>
            <person name="Li G."/>
            <person name="Viehrig K."/>
            <person name="Ye F."/>
            <person name="Su P."/>
            <person name="Kiefer A.F."/>
            <person name="Nichols A."/>
            <person name="Cepeda A.J."/>
            <person name="Yan W."/>
            <person name="Fan B."/>
            <person name="Jiang Y."/>
            <person name="Adhikari A."/>
            <person name="Zheng C.-J."/>
            <person name="Schuster L."/>
            <person name="Cowan T.M."/>
            <person name="Smanski M.J."/>
            <person name="Chevrette M.G."/>
            <person name="De Carvalho L.P.S."/>
            <person name="Shen B."/>
        </authorList>
    </citation>
    <scope>NUCLEOTIDE SEQUENCE [LARGE SCALE GENOMIC DNA]</scope>
    <source>
        <strain evidence="1 2">NPDC001281</strain>
    </source>
</reference>
<organism evidence="1 2">
    <name type="scientific">Microtetraspora fusca</name>
    <dbReference type="NCBI Taxonomy" id="1997"/>
    <lineage>
        <taxon>Bacteria</taxon>
        <taxon>Bacillati</taxon>
        <taxon>Actinomycetota</taxon>
        <taxon>Actinomycetes</taxon>
        <taxon>Streptosporangiales</taxon>
        <taxon>Streptosporangiaceae</taxon>
        <taxon>Microtetraspora</taxon>
    </lineage>
</organism>
<name>A0ABW6VE45_MICFU</name>
<dbReference type="EMBL" id="JBIAXI010000024">
    <property type="protein sequence ID" value="MFF4777582.1"/>
    <property type="molecule type" value="Genomic_DNA"/>
</dbReference>
<accession>A0ABW6VE45</accession>
<evidence type="ECO:0000313" key="2">
    <source>
        <dbReference type="Proteomes" id="UP001602119"/>
    </source>
</evidence>